<dbReference type="InterPro" id="IPR043906">
    <property type="entry name" value="Gfo/Idh/MocA_OxRdtase_bact_C"/>
</dbReference>
<dbReference type="InterPro" id="IPR000683">
    <property type="entry name" value="Gfo/Idh/MocA-like_OxRdtase_N"/>
</dbReference>
<dbReference type="AlphaFoldDB" id="A0A5C5WQ33"/>
<organism evidence="4 5">
    <name type="scientific">Thalassoglobus neptunius</name>
    <dbReference type="NCBI Taxonomy" id="1938619"/>
    <lineage>
        <taxon>Bacteria</taxon>
        <taxon>Pseudomonadati</taxon>
        <taxon>Planctomycetota</taxon>
        <taxon>Planctomycetia</taxon>
        <taxon>Planctomycetales</taxon>
        <taxon>Planctomycetaceae</taxon>
        <taxon>Thalassoglobus</taxon>
    </lineage>
</organism>
<dbReference type="InterPro" id="IPR050463">
    <property type="entry name" value="Gfo/Idh/MocA_oxidrdct_glycsds"/>
</dbReference>
<sequence precursor="true">MSLTRRYFLKSAAAASAAVATTQSLEAYQQPRSSSPNEKIGVAVIGAGGRGSSHLGAFSGGADSEVLYICDVDTNAGRKIKGVEEKQGRAPQFLQDFRKVLDDPNVDAISTATPNHWHALVSILAMQAGKHVYVEKPVSHNVWEGRQAVKWSRELNKICQCGTQSRSSPSLKSAVEYVRSGKLGPIQYAIGTCYKPRKSIGKLDQPLQIPDSIDYDMWCGPAEMVDLYRPRLHYDWHWDFNTGNGDMGNQGIHQMDIARWFLGEDKLSPRVMSIGGRVGYDDAGDTPNTQIVYHDFEAAPLIFETRGLPKKDLDWKNGMDEYRGSRIGVIVQCENGYVVIPSYTKAEAFDNDGNSLQAWSGGGDHFQNFLDAVRSGDRNDLNADILEGHLSSALCHTGAISHQLGSTKTSEEIGKEVAGDPLWSDSWERMEKHLAANGVELSDPKLSVGPWLTMDPDSETFPGNESANALLTRPYREGYVVPDADA</sequence>
<dbReference type="OrthoDB" id="9788246at2"/>
<dbReference type="GO" id="GO:0047061">
    <property type="term" value="F:glucose-fructose oxidoreductase activity"/>
    <property type="evidence" value="ECO:0007669"/>
    <property type="project" value="UniProtKB-EC"/>
</dbReference>
<keyword evidence="5" id="KW-1185">Reference proteome</keyword>
<dbReference type="Gene3D" id="3.30.360.10">
    <property type="entry name" value="Dihydrodipicolinate Reductase, domain 2"/>
    <property type="match status" value="1"/>
</dbReference>
<dbReference type="SUPFAM" id="SSF51735">
    <property type="entry name" value="NAD(P)-binding Rossmann-fold domains"/>
    <property type="match status" value="1"/>
</dbReference>
<keyword evidence="1" id="KW-0732">Signal</keyword>
<dbReference type="NCBIfam" id="TIGR01409">
    <property type="entry name" value="TAT_signal_seq"/>
    <property type="match status" value="1"/>
</dbReference>
<accession>A0A5C5WQ33</accession>
<dbReference type="Gene3D" id="3.40.50.720">
    <property type="entry name" value="NAD(P)-binding Rossmann-like Domain"/>
    <property type="match status" value="1"/>
</dbReference>
<dbReference type="PANTHER" id="PTHR43818">
    <property type="entry name" value="BCDNA.GH03377"/>
    <property type="match status" value="1"/>
</dbReference>
<protein>
    <submittedName>
        <fullName evidence="4">Glucose--fructose oxidoreductase</fullName>
        <ecNumber evidence="4">1.1.99.28</ecNumber>
    </submittedName>
</protein>
<dbReference type="GO" id="GO:0000166">
    <property type="term" value="F:nucleotide binding"/>
    <property type="evidence" value="ECO:0007669"/>
    <property type="project" value="InterPro"/>
</dbReference>
<dbReference type="Proteomes" id="UP000317243">
    <property type="component" value="Unassembled WGS sequence"/>
</dbReference>
<dbReference type="EC" id="1.1.99.28" evidence="4"/>
<dbReference type="Pfam" id="PF19051">
    <property type="entry name" value="GFO_IDH_MocA_C2"/>
    <property type="match status" value="1"/>
</dbReference>
<dbReference type="PANTHER" id="PTHR43818:SF5">
    <property type="entry name" value="OXIDOREDUCTASE FAMILY PROTEIN"/>
    <property type="match status" value="1"/>
</dbReference>
<evidence type="ECO:0000313" key="4">
    <source>
        <dbReference type="EMBL" id="TWT52231.1"/>
    </source>
</evidence>
<proteinExistence type="predicted"/>
<gene>
    <name evidence="4" type="primary">gfo_5</name>
    <name evidence="4" type="ORF">KOR42_30990</name>
</gene>
<keyword evidence="4" id="KW-0560">Oxidoreductase</keyword>
<feature type="domain" description="Gfo/Idh/MocA-like oxidoreductase bacterial type C-terminal" evidence="3">
    <location>
        <begin position="205"/>
        <end position="286"/>
    </location>
</feature>
<dbReference type="Pfam" id="PF01408">
    <property type="entry name" value="GFO_IDH_MocA"/>
    <property type="match status" value="1"/>
</dbReference>
<dbReference type="RefSeq" id="WP_146510590.1">
    <property type="nucleotide sequence ID" value="NZ_SIHI01000007.1"/>
</dbReference>
<evidence type="ECO:0000259" key="3">
    <source>
        <dbReference type="Pfam" id="PF19051"/>
    </source>
</evidence>
<name>A0A5C5WQ33_9PLAN</name>
<dbReference type="EMBL" id="SIHI01000007">
    <property type="protein sequence ID" value="TWT52231.1"/>
    <property type="molecule type" value="Genomic_DNA"/>
</dbReference>
<evidence type="ECO:0000256" key="1">
    <source>
        <dbReference type="SAM" id="SignalP"/>
    </source>
</evidence>
<dbReference type="InterPro" id="IPR019546">
    <property type="entry name" value="TAT_signal_bac_arc"/>
</dbReference>
<dbReference type="InterPro" id="IPR006311">
    <property type="entry name" value="TAT_signal"/>
</dbReference>
<reference evidence="4 5" key="1">
    <citation type="submission" date="2019-02" db="EMBL/GenBank/DDBJ databases">
        <title>Deep-cultivation of Planctomycetes and their phenomic and genomic characterization uncovers novel biology.</title>
        <authorList>
            <person name="Wiegand S."/>
            <person name="Jogler M."/>
            <person name="Boedeker C."/>
            <person name="Pinto D."/>
            <person name="Vollmers J."/>
            <person name="Rivas-Marin E."/>
            <person name="Kohn T."/>
            <person name="Peeters S.H."/>
            <person name="Heuer A."/>
            <person name="Rast P."/>
            <person name="Oberbeckmann S."/>
            <person name="Bunk B."/>
            <person name="Jeske O."/>
            <person name="Meyerdierks A."/>
            <person name="Storesund J.E."/>
            <person name="Kallscheuer N."/>
            <person name="Luecker S."/>
            <person name="Lage O.M."/>
            <person name="Pohl T."/>
            <person name="Merkel B.J."/>
            <person name="Hornburger P."/>
            <person name="Mueller R.-W."/>
            <person name="Bruemmer F."/>
            <person name="Labrenz M."/>
            <person name="Spormann A.M."/>
            <person name="Op Den Camp H."/>
            <person name="Overmann J."/>
            <person name="Amann R."/>
            <person name="Jetten M.S.M."/>
            <person name="Mascher T."/>
            <person name="Medema M.H."/>
            <person name="Devos D.P."/>
            <person name="Kaster A.-K."/>
            <person name="Ovreas L."/>
            <person name="Rohde M."/>
            <person name="Galperin M.Y."/>
            <person name="Jogler C."/>
        </authorList>
    </citation>
    <scope>NUCLEOTIDE SEQUENCE [LARGE SCALE GENOMIC DNA]</scope>
    <source>
        <strain evidence="4 5">KOR42</strain>
    </source>
</reference>
<dbReference type="PROSITE" id="PS51318">
    <property type="entry name" value="TAT"/>
    <property type="match status" value="1"/>
</dbReference>
<feature type="chain" id="PRO_5023090569" evidence="1">
    <location>
        <begin position="18"/>
        <end position="486"/>
    </location>
</feature>
<feature type="domain" description="Gfo/Idh/MocA-like oxidoreductase N-terminal" evidence="2">
    <location>
        <begin position="40"/>
        <end position="162"/>
    </location>
</feature>
<comment type="caution">
    <text evidence="4">The sequence shown here is derived from an EMBL/GenBank/DDBJ whole genome shotgun (WGS) entry which is preliminary data.</text>
</comment>
<feature type="signal peptide" evidence="1">
    <location>
        <begin position="1"/>
        <end position="17"/>
    </location>
</feature>
<dbReference type="SUPFAM" id="SSF55347">
    <property type="entry name" value="Glyceraldehyde-3-phosphate dehydrogenase-like, C-terminal domain"/>
    <property type="match status" value="1"/>
</dbReference>
<dbReference type="InterPro" id="IPR036291">
    <property type="entry name" value="NAD(P)-bd_dom_sf"/>
</dbReference>
<evidence type="ECO:0000313" key="5">
    <source>
        <dbReference type="Proteomes" id="UP000317243"/>
    </source>
</evidence>
<evidence type="ECO:0000259" key="2">
    <source>
        <dbReference type="Pfam" id="PF01408"/>
    </source>
</evidence>